<name>A0A3B0XGZ0_9ZZZZ</name>
<protein>
    <submittedName>
        <fullName evidence="2">Uncharacterized protein</fullName>
    </submittedName>
</protein>
<proteinExistence type="predicted"/>
<dbReference type="EMBL" id="UOFJ01000243">
    <property type="protein sequence ID" value="VAW66931.1"/>
    <property type="molecule type" value="Genomic_DNA"/>
</dbReference>
<reference evidence="2" key="1">
    <citation type="submission" date="2018-06" db="EMBL/GenBank/DDBJ databases">
        <authorList>
            <person name="Zhirakovskaya E."/>
        </authorList>
    </citation>
    <scope>NUCLEOTIDE SEQUENCE</scope>
</reference>
<dbReference type="AlphaFoldDB" id="A0A3B0XGZ0"/>
<feature type="compositionally biased region" description="Basic and acidic residues" evidence="1">
    <location>
        <begin position="16"/>
        <end position="30"/>
    </location>
</feature>
<gene>
    <name evidence="2" type="ORF">MNBD_GAMMA10-322</name>
</gene>
<evidence type="ECO:0000256" key="1">
    <source>
        <dbReference type="SAM" id="MobiDB-lite"/>
    </source>
</evidence>
<evidence type="ECO:0000313" key="2">
    <source>
        <dbReference type="EMBL" id="VAW66931.1"/>
    </source>
</evidence>
<feature type="non-terminal residue" evidence="2">
    <location>
        <position position="30"/>
    </location>
</feature>
<organism evidence="2">
    <name type="scientific">hydrothermal vent metagenome</name>
    <dbReference type="NCBI Taxonomy" id="652676"/>
    <lineage>
        <taxon>unclassified sequences</taxon>
        <taxon>metagenomes</taxon>
        <taxon>ecological metagenomes</taxon>
    </lineage>
</organism>
<feature type="region of interest" description="Disordered" evidence="1">
    <location>
        <begin position="1"/>
        <end position="30"/>
    </location>
</feature>
<sequence length="30" mass="3267">MAGLLLPQPCYASNDKTPETSKIETSKIET</sequence>
<accession>A0A3B0XGZ0</accession>